<keyword evidence="2" id="KW-0863">Zinc-finger</keyword>
<feature type="compositionally biased region" description="Low complexity" evidence="4">
    <location>
        <begin position="464"/>
        <end position="493"/>
    </location>
</feature>
<reference evidence="8" key="1">
    <citation type="journal article" date="2020" name="Nat. Commun.">
        <title>Genome assembly of wild tea tree DASZ reveals pedigree and selection history of tea varieties.</title>
        <authorList>
            <person name="Zhang W."/>
            <person name="Zhang Y."/>
            <person name="Qiu H."/>
            <person name="Guo Y."/>
            <person name="Wan H."/>
            <person name="Zhang X."/>
            <person name="Scossa F."/>
            <person name="Alseekh S."/>
            <person name="Zhang Q."/>
            <person name="Wang P."/>
            <person name="Xu L."/>
            <person name="Schmidt M.H."/>
            <person name="Jia X."/>
            <person name="Li D."/>
            <person name="Zhu A."/>
            <person name="Guo F."/>
            <person name="Chen W."/>
            <person name="Ni D."/>
            <person name="Usadel B."/>
            <person name="Fernie A.R."/>
            <person name="Wen W."/>
        </authorList>
    </citation>
    <scope>NUCLEOTIDE SEQUENCE [LARGE SCALE GENOMIC DNA]</scope>
    <source>
        <strain evidence="8">cv. G240</strain>
    </source>
</reference>
<feature type="compositionally biased region" description="Polar residues" evidence="4">
    <location>
        <begin position="46"/>
        <end position="74"/>
    </location>
</feature>
<accession>A0A7J7H9C4</accession>
<dbReference type="SUPFAM" id="SSF57850">
    <property type="entry name" value="RING/U-box"/>
    <property type="match status" value="1"/>
</dbReference>
<feature type="compositionally biased region" description="Basic and acidic residues" evidence="4">
    <location>
        <begin position="161"/>
        <end position="179"/>
    </location>
</feature>
<feature type="transmembrane region" description="Helical" evidence="5">
    <location>
        <begin position="419"/>
        <end position="441"/>
    </location>
</feature>
<dbReference type="PANTHER" id="PTHR46158:SF2">
    <property type="entry name" value="OS02G0165000 PROTEIN"/>
    <property type="match status" value="1"/>
</dbReference>
<organism evidence="7 8">
    <name type="scientific">Camellia sinensis</name>
    <name type="common">Tea plant</name>
    <name type="synonym">Thea sinensis</name>
    <dbReference type="NCBI Taxonomy" id="4442"/>
    <lineage>
        <taxon>Eukaryota</taxon>
        <taxon>Viridiplantae</taxon>
        <taxon>Streptophyta</taxon>
        <taxon>Embryophyta</taxon>
        <taxon>Tracheophyta</taxon>
        <taxon>Spermatophyta</taxon>
        <taxon>Magnoliopsida</taxon>
        <taxon>eudicotyledons</taxon>
        <taxon>Gunneridae</taxon>
        <taxon>Pentapetalae</taxon>
        <taxon>asterids</taxon>
        <taxon>Ericales</taxon>
        <taxon>Theaceae</taxon>
        <taxon>Camellia</taxon>
    </lineage>
</organism>
<feature type="transmembrane region" description="Helical" evidence="5">
    <location>
        <begin position="363"/>
        <end position="382"/>
    </location>
</feature>
<dbReference type="Gene3D" id="3.30.40.10">
    <property type="entry name" value="Zinc/RING finger domain, C3HC4 (zinc finger)"/>
    <property type="match status" value="1"/>
</dbReference>
<feature type="compositionally biased region" description="Basic and acidic residues" evidence="4">
    <location>
        <begin position="504"/>
        <end position="513"/>
    </location>
</feature>
<dbReference type="CDD" id="cd16495">
    <property type="entry name" value="RING_CH-C4HC3_MARCH"/>
    <property type="match status" value="1"/>
</dbReference>
<keyword evidence="5" id="KW-0472">Membrane</keyword>
<dbReference type="Pfam" id="PF12906">
    <property type="entry name" value="RINGv"/>
    <property type="match status" value="1"/>
</dbReference>
<feature type="region of interest" description="Disordered" evidence="4">
    <location>
        <begin position="1"/>
        <end position="106"/>
    </location>
</feature>
<evidence type="ECO:0000313" key="8">
    <source>
        <dbReference type="Proteomes" id="UP000593564"/>
    </source>
</evidence>
<reference evidence="7 8" key="2">
    <citation type="submission" date="2020-07" db="EMBL/GenBank/DDBJ databases">
        <title>Genome assembly of wild tea tree DASZ reveals pedigree and selection history of tea varieties.</title>
        <authorList>
            <person name="Zhang W."/>
        </authorList>
    </citation>
    <scope>NUCLEOTIDE SEQUENCE [LARGE SCALE GENOMIC DNA]</scope>
    <source>
        <strain evidence="8">cv. G240</strain>
        <tissue evidence="7">Leaf</tissue>
    </source>
</reference>
<dbReference type="SMART" id="SM00744">
    <property type="entry name" value="RINGv"/>
    <property type="match status" value="1"/>
</dbReference>
<evidence type="ECO:0000256" key="3">
    <source>
        <dbReference type="ARBA" id="ARBA00022833"/>
    </source>
</evidence>
<keyword evidence="3" id="KW-0862">Zinc</keyword>
<feature type="domain" description="RING-CH-type" evidence="6">
    <location>
        <begin position="239"/>
        <end position="301"/>
    </location>
</feature>
<evidence type="ECO:0000256" key="1">
    <source>
        <dbReference type="ARBA" id="ARBA00022723"/>
    </source>
</evidence>
<feature type="transmembrane region" description="Helical" evidence="5">
    <location>
        <begin position="394"/>
        <end position="413"/>
    </location>
</feature>
<dbReference type="GO" id="GO:0008270">
    <property type="term" value="F:zinc ion binding"/>
    <property type="evidence" value="ECO:0007669"/>
    <property type="project" value="UniProtKB-KW"/>
</dbReference>
<keyword evidence="1" id="KW-0479">Metal-binding</keyword>
<feature type="region of interest" description="Disordered" evidence="4">
    <location>
        <begin position="455"/>
        <end position="513"/>
    </location>
</feature>
<sequence length="513" mass="57620">MEETIQAQEHDDSPQHYHHQKEECEEEESSLVQQQSRRPSLSSLQIPTRSMESTLSNFTSIDTPQVPSPSSTRSGLPPRPSSVKFKSSMRNLLPQRSFRGKNLSQDGEKTVLIIPETPPSDRPSTSFSRTFSLNKVFFSSSTKSPHSLPVTPVSNSSIKSANERNLDDHSEFSKPESQHHMRRSFSVPVNIKARSLRRTDSTGGLIRVISVTPRPVTVVGASPSESRETEIASDRAGEDIPEEEAVCRICLVELGEGGEVLKMECSCKGELALAHQECAVKWFSIKGNKICDVCKQDVQNLPVALLKIQNPRTVVIRQPPAVAQQREVTRYRIWQDVPVLVMVSMLAYFCFLEQLLVSDLGPRALALSLPFSCILGLVSSLITSTMVSKSYMWAYATFQYAIVILFAHIFYTLLNVNPILSVLLSSFTGFGIAISTNSLIVEYLRWRSSRNPNFSHQHFNGGAQPPQQQQQQPHQNQQEQQELRQQQQNRQQQSIENLPVGPTDDARLHEMRI</sequence>
<dbReference type="Proteomes" id="UP000593564">
    <property type="component" value="Unassembled WGS sequence"/>
</dbReference>
<feature type="transmembrane region" description="Helical" evidence="5">
    <location>
        <begin position="337"/>
        <end position="357"/>
    </location>
</feature>
<evidence type="ECO:0000313" key="7">
    <source>
        <dbReference type="EMBL" id="KAF5949552.1"/>
    </source>
</evidence>
<dbReference type="PANTHER" id="PTHR46158">
    <property type="entry name" value="OS02G0165000 PROTEIN"/>
    <property type="match status" value="1"/>
</dbReference>
<keyword evidence="5" id="KW-1133">Transmembrane helix</keyword>
<dbReference type="InterPro" id="IPR013083">
    <property type="entry name" value="Znf_RING/FYVE/PHD"/>
</dbReference>
<proteinExistence type="predicted"/>
<evidence type="ECO:0000256" key="5">
    <source>
        <dbReference type="SAM" id="Phobius"/>
    </source>
</evidence>
<dbReference type="EMBL" id="JACBKZ010000005">
    <property type="protein sequence ID" value="KAF5949552.1"/>
    <property type="molecule type" value="Genomic_DNA"/>
</dbReference>
<name>A0A7J7H9C4_CAMSI</name>
<evidence type="ECO:0000256" key="2">
    <source>
        <dbReference type="ARBA" id="ARBA00022771"/>
    </source>
</evidence>
<keyword evidence="8" id="KW-1185">Reference proteome</keyword>
<gene>
    <name evidence="7" type="ORF">HYC85_011545</name>
</gene>
<dbReference type="AlphaFoldDB" id="A0A7J7H9C4"/>
<evidence type="ECO:0000256" key="4">
    <source>
        <dbReference type="SAM" id="MobiDB-lite"/>
    </source>
</evidence>
<feature type="region of interest" description="Disordered" evidence="4">
    <location>
        <begin position="141"/>
        <end position="183"/>
    </location>
</feature>
<evidence type="ECO:0000259" key="6">
    <source>
        <dbReference type="PROSITE" id="PS51292"/>
    </source>
</evidence>
<comment type="caution">
    <text evidence="7">The sequence shown here is derived from an EMBL/GenBank/DDBJ whole genome shotgun (WGS) entry which is preliminary data.</text>
</comment>
<keyword evidence="5" id="KW-0812">Transmembrane</keyword>
<feature type="compositionally biased region" description="Low complexity" evidence="4">
    <location>
        <begin position="30"/>
        <end position="45"/>
    </location>
</feature>
<protein>
    <recommendedName>
        <fullName evidence="6">RING-CH-type domain-containing protein</fullName>
    </recommendedName>
</protein>
<dbReference type="InterPro" id="IPR011016">
    <property type="entry name" value="Znf_RING-CH"/>
</dbReference>
<dbReference type="PROSITE" id="PS51292">
    <property type="entry name" value="ZF_RING_CH"/>
    <property type="match status" value="1"/>
</dbReference>